<dbReference type="Proteomes" id="UP001151760">
    <property type="component" value="Unassembled WGS sequence"/>
</dbReference>
<keyword evidence="2" id="KW-1185">Reference proteome</keyword>
<reference evidence="1" key="2">
    <citation type="submission" date="2022-01" db="EMBL/GenBank/DDBJ databases">
        <authorList>
            <person name="Yamashiro T."/>
            <person name="Shiraishi A."/>
            <person name="Satake H."/>
            <person name="Nakayama K."/>
        </authorList>
    </citation>
    <scope>NUCLEOTIDE SEQUENCE</scope>
</reference>
<protein>
    <submittedName>
        <fullName evidence="1">Uncharacterized protein</fullName>
    </submittedName>
</protein>
<evidence type="ECO:0000313" key="1">
    <source>
        <dbReference type="EMBL" id="GJT15107.1"/>
    </source>
</evidence>
<name>A0ABQ5BMR2_9ASTR</name>
<gene>
    <name evidence="1" type="ORF">Tco_0873813</name>
</gene>
<reference evidence="1" key="1">
    <citation type="journal article" date="2022" name="Int. J. Mol. Sci.">
        <title>Draft Genome of Tanacetum Coccineum: Genomic Comparison of Closely Related Tanacetum-Family Plants.</title>
        <authorList>
            <person name="Yamashiro T."/>
            <person name="Shiraishi A."/>
            <person name="Nakayama K."/>
            <person name="Satake H."/>
        </authorList>
    </citation>
    <scope>NUCLEOTIDE SEQUENCE</scope>
</reference>
<dbReference type="EMBL" id="BQNB010013370">
    <property type="protein sequence ID" value="GJT15107.1"/>
    <property type="molecule type" value="Genomic_DNA"/>
</dbReference>
<sequence>MAMRTMNTQKHNVQVVISKGVFGKETFKATDNKVEINLDAAKELAEKKEFRRAKLHLCWEHQAIKELVEKKEFRIARIAKLHLCWEHQVLCLSLRMMRVGGYNVVCPVTYDIRMSTNFQSLPTDKIADVLRFHCLFSERA</sequence>
<comment type="caution">
    <text evidence="1">The sequence shown here is derived from an EMBL/GenBank/DDBJ whole genome shotgun (WGS) entry which is preliminary data.</text>
</comment>
<evidence type="ECO:0000313" key="2">
    <source>
        <dbReference type="Proteomes" id="UP001151760"/>
    </source>
</evidence>
<proteinExistence type="predicted"/>
<accession>A0ABQ5BMR2</accession>
<organism evidence="1 2">
    <name type="scientific">Tanacetum coccineum</name>
    <dbReference type="NCBI Taxonomy" id="301880"/>
    <lineage>
        <taxon>Eukaryota</taxon>
        <taxon>Viridiplantae</taxon>
        <taxon>Streptophyta</taxon>
        <taxon>Embryophyta</taxon>
        <taxon>Tracheophyta</taxon>
        <taxon>Spermatophyta</taxon>
        <taxon>Magnoliopsida</taxon>
        <taxon>eudicotyledons</taxon>
        <taxon>Gunneridae</taxon>
        <taxon>Pentapetalae</taxon>
        <taxon>asterids</taxon>
        <taxon>campanulids</taxon>
        <taxon>Asterales</taxon>
        <taxon>Asteraceae</taxon>
        <taxon>Asteroideae</taxon>
        <taxon>Anthemideae</taxon>
        <taxon>Anthemidinae</taxon>
        <taxon>Tanacetum</taxon>
    </lineage>
</organism>